<dbReference type="GO" id="GO:0061929">
    <property type="term" value="F:gamma-glutamylaminecyclotransferase activity"/>
    <property type="evidence" value="ECO:0007669"/>
    <property type="project" value="InterPro"/>
</dbReference>
<dbReference type="AlphaFoldDB" id="A0A6P7G465"/>
<gene>
    <name evidence="5" type="primary">LOC114333633</name>
</gene>
<dbReference type="Pfam" id="PF06094">
    <property type="entry name" value="GGACT"/>
    <property type="match status" value="1"/>
</dbReference>
<feature type="domain" description="Gamma-glutamylcyclotransferase AIG2-like" evidence="4">
    <location>
        <begin position="15"/>
        <end position="74"/>
    </location>
</feature>
<evidence type="ECO:0000313" key="5">
    <source>
        <dbReference type="RefSeq" id="XP_028139365.1"/>
    </source>
</evidence>
<sequence length="115" mass="13425">FLSLSSNNVHKNYILGNGTFITGEVYEVDNKVLADLDILEDYPNLYKREKFEVRLLDGSTSTEEVWIYVISNFLPKLLNEEYYGNYVSSESHGRPFVPRHMRTEGLQPYYHEILA</sequence>
<dbReference type="InterPro" id="IPR013024">
    <property type="entry name" value="GGCT-like"/>
</dbReference>
<dbReference type="CDD" id="cd06661">
    <property type="entry name" value="GGCT_like"/>
    <property type="match status" value="1"/>
</dbReference>
<dbReference type="PANTHER" id="PTHR12510">
    <property type="entry name" value="TROPONIN C-AKIN-1 PROTEIN"/>
    <property type="match status" value="1"/>
</dbReference>
<dbReference type="Gene3D" id="3.10.490.10">
    <property type="entry name" value="Gamma-glutamyl cyclotransferase-like"/>
    <property type="match status" value="1"/>
</dbReference>
<feature type="active site" description="Proton acceptor" evidence="2">
    <location>
        <position position="40"/>
    </location>
</feature>
<protein>
    <recommendedName>
        <fullName evidence="3">Gamma-glutamylcyclotransferase family protein</fullName>
    </recommendedName>
</protein>
<evidence type="ECO:0000256" key="1">
    <source>
        <dbReference type="ARBA" id="ARBA00008861"/>
    </source>
</evidence>
<feature type="non-terminal residue" evidence="5">
    <location>
        <position position="1"/>
    </location>
</feature>
<proteinExistence type="inferred from homology"/>
<dbReference type="GO" id="GO:0005829">
    <property type="term" value="C:cytosol"/>
    <property type="evidence" value="ECO:0007669"/>
    <property type="project" value="TreeGrafter"/>
</dbReference>
<reference evidence="5" key="1">
    <citation type="submission" date="2025-08" db="UniProtKB">
        <authorList>
            <consortium name="RefSeq"/>
        </authorList>
    </citation>
    <scope>IDENTIFICATION</scope>
    <source>
        <tissue evidence="5">Whole insect</tissue>
    </source>
</reference>
<dbReference type="SUPFAM" id="SSF110857">
    <property type="entry name" value="Gamma-glutamyl cyclotransferase-like"/>
    <property type="match status" value="1"/>
</dbReference>
<evidence type="ECO:0000256" key="3">
    <source>
        <dbReference type="RuleBase" id="RU367036"/>
    </source>
</evidence>
<name>A0A6P7G465_DIAVI</name>
<comment type="similarity">
    <text evidence="1 3">Belongs to the gamma-glutamylcyclotransferase family.</text>
</comment>
<dbReference type="InterPro" id="IPR036568">
    <property type="entry name" value="GGCT-like_sf"/>
</dbReference>
<evidence type="ECO:0000259" key="4">
    <source>
        <dbReference type="Pfam" id="PF06094"/>
    </source>
</evidence>
<evidence type="ECO:0000256" key="2">
    <source>
        <dbReference type="PIRSR" id="PIRSR639126-1"/>
    </source>
</evidence>
<organism evidence="5">
    <name type="scientific">Diabrotica virgifera virgifera</name>
    <name type="common">western corn rootworm</name>
    <dbReference type="NCBI Taxonomy" id="50390"/>
    <lineage>
        <taxon>Eukaryota</taxon>
        <taxon>Metazoa</taxon>
        <taxon>Ecdysozoa</taxon>
        <taxon>Arthropoda</taxon>
        <taxon>Hexapoda</taxon>
        <taxon>Insecta</taxon>
        <taxon>Pterygota</taxon>
        <taxon>Neoptera</taxon>
        <taxon>Endopterygota</taxon>
        <taxon>Coleoptera</taxon>
        <taxon>Polyphaga</taxon>
        <taxon>Cucujiformia</taxon>
        <taxon>Chrysomeloidea</taxon>
        <taxon>Chrysomelidae</taxon>
        <taxon>Galerucinae</taxon>
        <taxon>Diabroticina</taxon>
        <taxon>Diabroticites</taxon>
        <taxon>Diabrotica</taxon>
    </lineage>
</organism>
<dbReference type="InterPro" id="IPR009288">
    <property type="entry name" value="AIG2-like_dom"/>
</dbReference>
<dbReference type="InParanoid" id="A0A6P7G465"/>
<dbReference type="RefSeq" id="XP_028139365.1">
    <property type="nucleotide sequence ID" value="XM_028283564.1"/>
</dbReference>
<dbReference type="PANTHER" id="PTHR12510:SF4">
    <property type="entry name" value="GAMMA-GLUTAMYLAMINECYCLOTRANSFERASE"/>
    <property type="match status" value="1"/>
</dbReference>
<dbReference type="InterPro" id="IPR039126">
    <property type="entry name" value="GGACT"/>
</dbReference>
<accession>A0A6P7G465</accession>